<reference evidence="1" key="1">
    <citation type="submission" date="2023-02" db="EMBL/GenBank/DDBJ databases">
        <title>Colletotrichum kahawae CIFC_Que2 genome sequencing and assembly.</title>
        <authorList>
            <person name="Baroncelli R."/>
        </authorList>
    </citation>
    <scope>NUCLEOTIDE SEQUENCE</scope>
    <source>
        <strain evidence="1">CIFC_Que2</strain>
    </source>
</reference>
<comment type="caution">
    <text evidence="1">The sequence shown here is derived from an EMBL/GenBank/DDBJ whole genome shotgun (WGS) entry which is preliminary data.</text>
</comment>
<dbReference type="AlphaFoldDB" id="A0AAE0D5W4"/>
<evidence type="ECO:0000313" key="1">
    <source>
        <dbReference type="EMBL" id="KAK2751996.1"/>
    </source>
</evidence>
<organism evidence="1 2">
    <name type="scientific">Colletotrichum kahawae</name>
    <name type="common">Coffee berry disease fungus</name>
    <dbReference type="NCBI Taxonomy" id="34407"/>
    <lineage>
        <taxon>Eukaryota</taxon>
        <taxon>Fungi</taxon>
        <taxon>Dikarya</taxon>
        <taxon>Ascomycota</taxon>
        <taxon>Pezizomycotina</taxon>
        <taxon>Sordariomycetes</taxon>
        <taxon>Hypocreomycetidae</taxon>
        <taxon>Glomerellales</taxon>
        <taxon>Glomerellaceae</taxon>
        <taxon>Colletotrichum</taxon>
        <taxon>Colletotrichum gloeosporioides species complex</taxon>
    </lineage>
</organism>
<gene>
    <name evidence="1" type="ORF">CKAH01_06282</name>
</gene>
<evidence type="ECO:0000313" key="2">
    <source>
        <dbReference type="Proteomes" id="UP001281614"/>
    </source>
</evidence>
<accession>A0AAE0D5W4</accession>
<sequence length="75" mass="8157">MSSIPTHPSIHPIPSASDPVFPSFPPPPLHHHPPLSALLPRFLVSSLVFLDDTAGTLFVLSRPCFPGPCWCICCR</sequence>
<dbReference type="Proteomes" id="UP001281614">
    <property type="component" value="Unassembled WGS sequence"/>
</dbReference>
<dbReference type="EMBL" id="VYYT01000256">
    <property type="protein sequence ID" value="KAK2751996.1"/>
    <property type="molecule type" value="Genomic_DNA"/>
</dbReference>
<name>A0AAE0D5W4_COLKA</name>
<keyword evidence="2" id="KW-1185">Reference proteome</keyword>
<proteinExistence type="predicted"/>
<protein>
    <submittedName>
        <fullName evidence="1">Uncharacterized protein</fullName>
    </submittedName>
</protein>